<name>A0A167Z549_9HYPO</name>
<dbReference type="InterPro" id="IPR036291">
    <property type="entry name" value="NAD(P)-bd_dom_sf"/>
</dbReference>
<dbReference type="EMBL" id="AZHD01000002">
    <property type="protein sequence ID" value="OAA67104.1"/>
    <property type="molecule type" value="Genomic_DNA"/>
</dbReference>
<evidence type="ECO:0000259" key="1">
    <source>
        <dbReference type="Pfam" id="PF22917"/>
    </source>
</evidence>
<dbReference type="InterPro" id="IPR055222">
    <property type="entry name" value="PRISE-like_Rossmann-fold"/>
</dbReference>
<dbReference type="PANTHER" id="PTHR32487:SF8">
    <property type="entry name" value="NAD-DEPENDENT EPIMERASE_DEHYDRATASE DOMAIN-CONTAINING PROTEIN"/>
    <property type="match status" value="1"/>
</dbReference>
<dbReference type="Pfam" id="PF22917">
    <property type="entry name" value="PRISE"/>
    <property type="match status" value="1"/>
</dbReference>
<evidence type="ECO:0000313" key="3">
    <source>
        <dbReference type="Proteomes" id="UP000076874"/>
    </source>
</evidence>
<gene>
    <name evidence="2" type="ORF">SPI_01680</name>
</gene>
<dbReference type="CDD" id="cd08948">
    <property type="entry name" value="5beta-POR_like_SDR_a"/>
    <property type="match status" value="1"/>
</dbReference>
<dbReference type="STRING" id="1081102.A0A167Z549"/>
<sequence>MADLKYALVFGASGVTGWSVVSEMLHDYPRKGVWGGVVALTNRPLSVELSQWPKDDRLAIVSGIDLLAGSQEDLERAMKAKIPHLDKITDSLYFAYKANTDQDVQLTENVEMFRRAVVACDRLCPRLESVVLQTGAKQYGCHLLDKRPAYLVPPLAETLPRLSPPASDGLFYLPQMDFVAAYAQGKRWGWLDTRPDIIVGFVPNQNFYSIASSLGIFLSLYRAVHGAGAACPFPGTAKSWVAKSHDSSAEMIARQTMHVALAPRYRGRQEGVSFNVGDGRTPCTWETRWPDICAYFGLRGVKQPADNPIEVRAFIRSHLDAWRGLETKHGLQTGHADNERIHPGFEYFLLSQFDQDREFDMRKMYDEAGFTEERDPKTAWGRVFDQMKAAKIIPSTYE</sequence>
<reference evidence="2 3" key="1">
    <citation type="journal article" date="2016" name="Genome Biol. Evol.">
        <title>Divergent and convergent evolution of fungal pathogenicity.</title>
        <authorList>
            <person name="Shang Y."/>
            <person name="Xiao G."/>
            <person name="Zheng P."/>
            <person name="Cen K."/>
            <person name="Zhan S."/>
            <person name="Wang C."/>
        </authorList>
    </citation>
    <scope>NUCLEOTIDE SEQUENCE [LARGE SCALE GENOMIC DNA]</scope>
    <source>
        <strain evidence="2 3">RCEF 264</strain>
    </source>
</reference>
<comment type="caution">
    <text evidence="2">The sequence shown here is derived from an EMBL/GenBank/DDBJ whole genome shotgun (WGS) entry which is preliminary data.</text>
</comment>
<dbReference type="PANTHER" id="PTHR32487">
    <property type="entry name" value="3-OXO-DELTA(4,5)-STEROID 5-BETA-REDUCTASE"/>
    <property type="match status" value="1"/>
</dbReference>
<dbReference type="OrthoDB" id="1731983at2759"/>
<accession>A0A167Z549</accession>
<dbReference type="Gene3D" id="3.40.50.720">
    <property type="entry name" value="NAD(P)-binding Rossmann-like Domain"/>
    <property type="match status" value="1"/>
</dbReference>
<organism evidence="2 3">
    <name type="scientific">Niveomyces insectorum RCEF 264</name>
    <dbReference type="NCBI Taxonomy" id="1081102"/>
    <lineage>
        <taxon>Eukaryota</taxon>
        <taxon>Fungi</taxon>
        <taxon>Dikarya</taxon>
        <taxon>Ascomycota</taxon>
        <taxon>Pezizomycotina</taxon>
        <taxon>Sordariomycetes</taxon>
        <taxon>Hypocreomycetidae</taxon>
        <taxon>Hypocreales</taxon>
        <taxon>Cordycipitaceae</taxon>
        <taxon>Niveomyces</taxon>
    </lineage>
</organism>
<dbReference type="Proteomes" id="UP000076874">
    <property type="component" value="Unassembled WGS sequence"/>
</dbReference>
<dbReference type="SUPFAM" id="SSF51735">
    <property type="entry name" value="NAD(P)-binding Rossmann-fold domains"/>
    <property type="match status" value="1"/>
</dbReference>
<dbReference type="AlphaFoldDB" id="A0A167Z549"/>
<feature type="domain" description="PRISE-like Rossmann-fold" evidence="1">
    <location>
        <begin position="7"/>
        <end position="394"/>
    </location>
</feature>
<protein>
    <recommendedName>
        <fullName evidence="1">PRISE-like Rossmann-fold domain-containing protein</fullName>
    </recommendedName>
</protein>
<evidence type="ECO:0000313" key="2">
    <source>
        <dbReference type="EMBL" id="OAA67104.1"/>
    </source>
</evidence>
<proteinExistence type="predicted"/>
<keyword evidence="3" id="KW-1185">Reference proteome</keyword>